<dbReference type="EMBL" id="CAACVJ010000311">
    <property type="protein sequence ID" value="VEP15846.1"/>
    <property type="molecule type" value="Genomic_DNA"/>
</dbReference>
<evidence type="ECO:0000256" key="2">
    <source>
        <dbReference type="ARBA" id="ARBA00022655"/>
    </source>
</evidence>
<keyword evidence="6 9" id="KW-0456">Lyase</keyword>
<evidence type="ECO:0000256" key="4">
    <source>
        <dbReference type="ARBA" id="ARBA00022813"/>
    </source>
</evidence>
<name>A0A563VWP5_9CYAN</name>
<comment type="PTM">
    <text evidence="9">Is synthesized initially as an inactive proenzyme, which is activated by self-cleavage at a specific serine bond to produce a beta-subunit with a hydroxyl group at its C-terminus and an alpha-subunit with a pyruvoyl group at its N-terminus.</text>
</comment>
<dbReference type="GO" id="GO:0004068">
    <property type="term" value="F:aspartate 1-decarboxylase activity"/>
    <property type="evidence" value="ECO:0007669"/>
    <property type="project" value="UniProtKB-UniRule"/>
</dbReference>
<dbReference type="SUPFAM" id="SSF50692">
    <property type="entry name" value="ADC-like"/>
    <property type="match status" value="1"/>
</dbReference>
<protein>
    <recommendedName>
        <fullName evidence="9">Aspartate 1-decarboxylase</fullName>
        <ecNumber evidence="9">4.1.1.11</ecNumber>
    </recommendedName>
    <alternativeName>
        <fullName evidence="9">Aspartate alpha-decarboxylase</fullName>
    </alternativeName>
    <component>
        <recommendedName>
            <fullName evidence="9">Aspartate 1-decarboxylase beta chain</fullName>
        </recommendedName>
    </component>
    <component>
        <recommendedName>
            <fullName evidence="9">Aspartate 1-decarboxylase alpha chain</fullName>
        </recommendedName>
    </component>
</protein>
<comment type="cofactor">
    <cofactor evidence="9">
        <name>pyruvate</name>
        <dbReference type="ChEBI" id="CHEBI:15361"/>
    </cofactor>
    <text evidence="9">Binds 1 pyruvoyl group covalently per subunit.</text>
</comment>
<dbReference type="GO" id="GO:0015940">
    <property type="term" value="P:pantothenate biosynthetic process"/>
    <property type="evidence" value="ECO:0007669"/>
    <property type="project" value="UniProtKB-UniRule"/>
</dbReference>
<dbReference type="AlphaFoldDB" id="A0A563VWP5"/>
<keyword evidence="2 9" id="KW-0566">Pantothenate biosynthesis</keyword>
<dbReference type="Gene3D" id="2.40.40.20">
    <property type="match status" value="1"/>
</dbReference>
<accession>A0A563VWP5</accession>
<comment type="subunit">
    <text evidence="9">Heterooctamer of four alpha and four beta subunits.</text>
</comment>
<feature type="binding site" evidence="9">
    <location>
        <position position="102"/>
    </location>
    <ligand>
        <name>substrate</name>
    </ligand>
</feature>
<dbReference type="CDD" id="cd06919">
    <property type="entry name" value="Asp_decarbox"/>
    <property type="match status" value="1"/>
</dbReference>
<keyword evidence="12" id="KW-1185">Reference proteome</keyword>
<feature type="chain" id="PRO_5023500709" description="Aspartate 1-decarboxylase beta chain" evidence="9">
    <location>
        <begin position="1"/>
        <end position="69"/>
    </location>
</feature>
<evidence type="ECO:0000256" key="8">
    <source>
        <dbReference type="ARBA" id="ARBA00023317"/>
    </source>
</evidence>
<sequence length="194" mass="21165">MSQPQTSVTQPDLTSVSIDPTPLLEHGNSPTAIILKDNPASFQGGSLIKLMHAKLHRVCVTDANVNYVGSVTIDRKLIDKVGILPLEEVQIWNVSNGNRLSTYVLPGEPGSGVICLNGAAAHLCAPGDFAIIAAYEERERSEVLRTGHEAKVAIVDEHNRCQDFFLQTLEPKEGQLQYHSRSCKNQEQGLKPCP</sequence>
<keyword evidence="1 9" id="KW-0963">Cytoplasm</keyword>
<comment type="pathway">
    <text evidence="9">Cofactor biosynthesis; (R)-pantothenate biosynthesis; beta-alanine from L-aspartate: step 1/1.</text>
</comment>
<keyword evidence="4 9" id="KW-0068">Autocatalytic cleavage</keyword>
<dbReference type="NCBIfam" id="TIGR00223">
    <property type="entry name" value="panD"/>
    <property type="match status" value="1"/>
</dbReference>
<evidence type="ECO:0000256" key="5">
    <source>
        <dbReference type="ARBA" id="ARBA00023145"/>
    </source>
</evidence>
<dbReference type="EC" id="4.1.1.11" evidence="9"/>
<comment type="similarity">
    <text evidence="9">Belongs to the PanD family.</text>
</comment>
<feature type="active site" description="Proton donor" evidence="9">
    <location>
        <position position="103"/>
    </location>
</feature>
<dbReference type="GO" id="GO:0006523">
    <property type="term" value="P:alanine biosynthetic process"/>
    <property type="evidence" value="ECO:0007669"/>
    <property type="project" value="InterPro"/>
</dbReference>
<keyword evidence="5 9" id="KW-0865">Zymogen</keyword>
<evidence type="ECO:0000313" key="12">
    <source>
        <dbReference type="Proteomes" id="UP000320055"/>
    </source>
</evidence>
<evidence type="ECO:0000256" key="1">
    <source>
        <dbReference type="ARBA" id="ARBA00022490"/>
    </source>
</evidence>
<evidence type="ECO:0000256" key="9">
    <source>
        <dbReference type="HAMAP-Rule" id="MF_00446"/>
    </source>
</evidence>
<dbReference type="UniPathway" id="UPA00028">
    <property type="reaction ID" value="UER00002"/>
</dbReference>
<comment type="catalytic activity">
    <reaction evidence="9">
        <text>L-aspartate + H(+) = beta-alanine + CO2</text>
        <dbReference type="Rhea" id="RHEA:19497"/>
        <dbReference type="ChEBI" id="CHEBI:15378"/>
        <dbReference type="ChEBI" id="CHEBI:16526"/>
        <dbReference type="ChEBI" id="CHEBI:29991"/>
        <dbReference type="ChEBI" id="CHEBI:57966"/>
        <dbReference type="EC" id="4.1.1.11"/>
    </reaction>
</comment>
<dbReference type="GO" id="GO:0005829">
    <property type="term" value="C:cytosol"/>
    <property type="evidence" value="ECO:0007669"/>
    <property type="project" value="TreeGrafter"/>
</dbReference>
<evidence type="ECO:0000256" key="7">
    <source>
        <dbReference type="ARBA" id="ARBA00023270"/>
    </source>
</evidence>
<comment type="subcellular location">
    <subcellularLocation>
        <location evidence="9">Cytoplasm</location>
    </subcellularLocation>
</comment>
<dbReference type="PANTHER" id="PTHR21012">
    <property type="entry name" value="ASPARTATE 1-DECARBOXYLASE"/>
    <property type="match status" value="1"/>
</dbReference>
<proteinExistence type="inferred from homology"/>
<reference evidence="11 12" key="1">
    <citation type="submission" date="2019-01" db="EMBL/GenBank/DDBJ databases">
        <authorList>
            <person name="Brito A."/>
        </authorList>
    </citation>
    <scope>NUCLEOTIDE SEQUENCE [LARGE SCALE GENOMIC DNA]</scope>
    <source>
        <strain evidence="11">1</strain>
    </source>
</reference>
<keyword evidence="7 9" id="KW-0704">Schiff base</keyword>
<feature type="region of interest" description="Disordered" evidence="10">
    <location>
        <begin position="1"/>
        <end position="21"/>
    </location>
</feature>
<feature type="modified residue" description="Pyruvic acid (Ser)" evidence="9">
    <location>
        <position position="70"/>
    </location>
</feature>
<dbReference type="Proteomes" id="UP000320055">
    <property type="component" value="Unassembled WGS sequence"/>
</dbReference>
<comment type="function">
    <text evidence="9">Catalyzes the pyruvoyl-dependent decarboxylation of aspartate to produce beta-alanine.</text>
</comment>
<feature type="chain" id="PRO_5023500710" description="Aspartate 1-decarboxylase alpha chain" evidence="9">
    <location>
        <begin position="70"/>
        <end position="194"/>
    </location>
</feature>
<organism evidence="11 12">
    <name type="scientific">Hyella patelloides LEGE 07179</name>
    <dbReference type="NCBI Taxonomy" id="945734"/>
    <lineage>
        <taxon>Bacteria</taxon>
        <taxon>Bacillati</taxon>
        <taxon>Cyanobacteriota</taxon>
        <taxon>Cyanophyceae</taxon>
        <taxon>Pleurocapsales</taxon>
        <taxon>Hyellaceae</taxon>
        <taxon>Hyella</taxon>
    </lineage>
</organism>
<feature type="compositionally biased region" description="Polar residues" evidence="10">
    <location>
        <begin position="1"/>
        <end position="18"/>
    </location>
</feature>
<dbReference type="InterPro" id="IPR009010">
    <property type="entry name" value="Asp_de-COase-like_dom_sf"/>
</dbReference>
<dbReference type="Pfam" id="PF02261">
    <property type="entry name" value="Asp_decarbox"/>
    <property type="match status" value="1"/>
</dbReference>
<dbReference type="InterPro" id="IPR003190">
    <property type="entry name" value="Asp_decarbox"/>
</dbReference>
<evidence type="ECO:0000313" key="11">
    <source>
        <dbReference type="EMBL" id="VEP15846.1"/>
    </source>
</evidence>
<feature type="binding site" evidence="9">
    <location>
        <begin position="118"/>
        <end position="120"/>
    </location>
    <ligand>
        <name>substrate</name>
    </ligand>
</feature>
<keyword evidence="8 9" id="KW-0670">Pyruvate</keyword>
<dbReference type="PANTHER" id="PTHR21012:SF0">
    <property type="entry name" value="ASPARTATE 1-DECARBOXYLASE"/>
    <property type="match status" value="1"/>
</dbReference>
<dbReference type="HAMAP" id="MF_00446">
    <property type="entry name" value="PanD"/>
    <property type="match status" value="1"/>
</dbReference>
<feature type="active site" description="Schiff-base intermediate with substrate; via pyruvic acid" evidence="9">
    <location>
        <position position="70"/>
    </location>
</feature>
<evidence type="ECO:0000256" key="6">
    <source>
        <dbReference type="ARBA" id="ARBA00023239"/>
    </source>
</evidence>
<evidence type="ECO:0000256" key="10">
    <source>
        <dbReference type="SAM" id="MobiDB-lite"/>
    </source>
</evidence>
<evidence type="ECO:0000256" key="3">
    <source>
        <dbReference type="ARBA" id="ARBA00022793"/>
    </source>
</evidence>
<gene>
    <name evidence="9" type="primary">panD</name>
    <name evidence="11" type="ORF">H1P_3790003</name>
</gene>
<keyword evidence="3 9" id="KW-0210">Decarboxylase</keyword>